<dbReference type="PANTHER" id="PTHR23167:SF42">
    <property type="entry name" value="EH DOMAIN-BINDING PROTEIN 1-LIKE PROTEIN 1"/>
    <property type="match status" value="1"/>
</dbReference>
<feature type="compositionally biased region" description="Basic and acidic residues" evidence="5">
    <location>
        <begin position="551"/>
        <end position="575"/>
    </location>
</feature>
<feature type="compositionally biased region" description="Basic and acidic residues" evidence="5">
    <location>
        <begin position="1318"/>
        <end position="1327"/>
    </location>
</feature>
<dbReference type="PROSITE" id="PS51848">
    <property type="entry name" value="BMERB"/>
    <property type="match status" value="1"/>
</dbReference>
<dbReference type="GO" id="GO:0005768">
    <property type="term" value="C:endosome"/>
    <property type="evidence" value="ECO:0007669"/>
    <property type="project" value="UniProtKB-SubCell"/>
</dbReference>
<comment type="subcellular location">
    <subcellularLocation>
        <location evidence="1">Endosome</location>
    </subcellularLocation>
</comment>
<feature type="region of interest" description="Disordered" evidence="5">
    <location>
        <begin position="183"/>
        <end position="214"/>
    </location>
</feature>
<dbReference type="PROSITE" id="PS50021">
    <property type="entry name" value="CH"/>
    <property type="match status" value="1"/>
</dbReference>
<dbReference type="InterPro" id="IPR036872">
    <property type="entry name" value="CH_dom_sf"/>
</dbReference>
<dbReference type="EMBL" id="JAOTOJ010000019">
    <property type="protein sequence ID" value="KAK9391259.1"/>
    <property type="molecule type" value="Genomic_DNA"/>
</dbReference>
<organism evidence="9 10">
    <name type="scientific">Crotalus adamanteus</name>
    <name type="common">Eastern diamondback rattlesnake</name>
    <dbReference type="NCBI Taxonomy" id="8729"/>
    <lineage>
        <taxon>Eukaryota</taxon>
        <taxon>Metazoa</taxon>
        <taxon>Chordata</taxon>
        <taxon>Craniata</taxon>
        <taxon>Vertebrata</taxon>
        <taxon>Euteleostomi</taxon>
        <taxon>Lepidosauria</taxon>
        <taxon>Squamata</taxon>
        <taxon>Bifurcata</taxon>
        <taxon>Unidentata</taxon>
        <taxon>Episquamata</taxon>
        <taxon>Toxicofera</taxon>
        <taxon>Serpentes</taxon>
        <taxon>Colubroidea</taxon>
        <taxon>Viperidae</taxon>
        <taxon>Crotalinae</taxon>
        <taxon>Crotalus</taxon>
    </lineage>
</organism>
<feature type="region of interest" description="Disordered" evidence="5">
    <location>
        <begin position="856"/>
        <end position="910"/>
    </location>
</feature>
<dbReference type="PANTHER" id="PTHR23167">
    <property type="entry name" value="CALPONIN HOMOLOGY DOMAIN-CONTAINING PROTEIN DDB_G0272472-RELATED"/>
    <property type="match status" value="1"/>
</dbReference>
<sequence length="1539" mass="166688">MSSVWKRLQRVGKRAAKFRFVACYQELVVECTKKWQPDKLVVVWTRRNRRICSKAHSWQPGIKNPYRGEVVWMVPENVDIMVTLYRDPHVEEYEDKDWTFVVENESKGQRKVLASVDLNLKRFASQMPNQVDLNLKLKPKSVKVVAASLRLTLSCVFLHEGKATDEDMQSLASLMSFKPSDIGNLGDFAESDEEMEDTPKHDRDEDAAGHTAAPKGFLKNVTVNYFPDTSRDLNPLAEEEEDPSGRSPSPSKACPKEAVAAVSEPALASHGNISGGSPLPEPKAASVAPDVVAFDVSGEECKTGSAGLGGVNGARPGGSPSGVPEGPGTKIDMLDTSQASSAQAGPEEEHESTEPACPSAVDPRPTDIWKPREDCSVSPPPRRKSTPKESVKRLLSPPFASKDAPVRKRKLGKETGSSDPPAPVVETPAVLEENPVPLPTSAILDTPPLEKPGYESLDEKAPSPSPSGNSVVMYFMEVAALTNNHPVVISNESDSRGLSSDAAYLALSPLGGPSPAPWAFREARAGEDPDGTAEGGTVSHATPEVPSDGVSSERADEAEMVVEKEEPFLAEERLGGSEAGALELPAEKEEEEKGEVDRQENRRGEDHFTPAAETLLGGGAHRIVGEADGSPPRVDKVSPTSSSREGLLVMEDEESRPSSEVLASPLKMGREDMAGESLLEAPRCPPAAVPGLEGGRKTQRDLAIAEEAPQSPSEEPAPQNLGSEDEGAGDERDAEGSGVSREAVEWTAETELVVTEEGEDQGQKDVWKKHSEEDVLLEEPNIRRNGSPEALGQTQPDSPAAWGLGSPWDGGPPQASPNGQGVPDHEEESLERPSEGEGLSQRATETEMAPLIAPHASGLPASQEPAPSAPGPRRSAGPGLEAPVLSPVSCGPAPHLGPEGKDQAESVSSPTLVSSSQGLLQWCQEVTAGYRGVRVTNFTTSWRNGLALCAILHHFHPDKINFKALDPLDIKENNKLAFDGFATLGISRLMDPADMVFLTVPDRLIVMTYLCQIRAFFTGQELNVVQFASHSSETTYKVGKFDTDSSGSIDPAVFYSQHLQSNAEKPGRLEAKEDSGKTTTRLEEKQEAEGDSALPEDSGKPEEASEAKDSGNEAMAETVPRKESQAQPGTEQKGSGVTGSVISIGPEVKNGVAAEGNKSIFSGLVDYKPENANENMAEEITSNAERLVVEISKPNSLINGAPPALEREDSGGETPRHDGKGLADGSSATPRQDPGDSGKGEADATKEVVAPPRLKRLASRGSVERSLQRIPSVGSAGPVVPPRAHSVKSAFAHMRDADLVKKRRSRLKSESLSVEETEGGRQAEEPGQRPAVDDVCNEGIKGRQTKPPASPVVPSPDQTLDSELRNSHHEEEIPKFQDTSQYVVAELRALENEQKQIDGRAAVVEKELRDLMRTGADKLKEEELIQEWFTLVNKKNALIRRQDQLQLLIEEQDLERRFELLSRELRAMMANEDWLKTEAQRQREQLLLEELVSLVNQRDELVRDLDIKERIALEEDARLERGLQQRRHKMSRREKCRVS</sequence>
<feature type="compositionally biased region" description="Basic and acidic residues" evidence="5">
    <location>
        <begin position="761"/>
        <end position="773"/>
    </location>
</feature>
<feature type="compositionally biased region" description="Basic and acidic residues" evidence="5">
    <location>
        <begin position="1362"/>
        <end position="1375"/>
    </location>
</feature>
<feature type="region of interest" description="Disordered" evidence="5">
    <location>
        <begin position="1059"/>
        <end position="1143"/>
    </location>
</feature>
<dbReference type="InterPro" id="IPR019448">
    <property type="entry name" value="NT-C2"/>
</dbReference>
<dbReference type="InterPro" id="IPR001715">
    <property type="entry name" value="CH_dom"/>
</dbReference>
<evidence type="ECO:0000313" key="9">
    <source>
        <dbReference type="EMBL" id="KAK9391259.1"/>
    </source>
</evidence>
<evidence type="ECO:0000256" key="1">
    <source>
        <dbReference type="ARBA" id="ARBA00004177"/>
    </source>
</evidence>
<feature type="compositionally biased region" description="Low complexity" evidence="5">
    <location>
        <begin position="1134"/>
        <end position="1143"/>
    </location>
</feature>
<evidence type="ECO:0000256" key="3">
    <source>
        <dbReference type="ARBA" id="ARBA00022753"/>
    </source>
</evidence>
<feature type="compositionally biased region" description="Gly residues" evidence="5">
    <location>
        <begin position="306"/>
        <end position="320"/>
    </location>
</feature>
<feature type="region of interest" description="Disordered" evidence="5">
    <location>
        <begin position="1194"/>
        <end position="1377"/>
    </location>
</feature>
<dbReference type="CDD" id="cd21255">
    <property type="entry name" value="CH_EHBP1L1"/>
    <property type="match status" value="1"/>
</dbReference>
<evidence type="ECO:0000259" key="8">
    <source>
        <dbReference type="PROSITE" id="PS51848"/>
    </source>
</evidence>
<feature type="domain" description="Calponin-homology (CH)" evidence="6">
    <location>
        <begin position="913"/>
        <end position="1018"/>
    </location>
</feature>
<proteinExistence type="predicted"/>
<dbReference type="Gene3D" id="1.10.418.10">
    <property type="entry name" value="Calponin-like domain"/>
    <property type="match status" value="1"/>
</dbReference>
<feature type="region of interest" description="Disordered" evidence="5">
    <location>
        <begin position="229"/>
        <end position="260"/>
    </location>
</feature>
<feature type="compositionally biased region" description="Basic and acidic residues" evidence="5">
    <location>
        <begin position="595"/>
        <end position="608"/>
    </location>
</feature>
<dbReference type="SMART" id="SM01203">
    <property type="entry name" value="DUF3585"/>
    <property type="match status" value="1"/>
</dbReference>
<gene>
    <name evidence="9" type="ORF">NXF25_018589</name>
</gene>
<evidence type="ECO:0000256" key="4">
    <source>
        <dbReference type="ARBA" id="ARBA00023054"/>
    </source>
</evidence>
<dbReference type="SMART" id="SM00033">
    <property type="entry name" value="CH"/>
    <property type="match status" value="1"/>
</dbReference>
<feature type="compositionally biased region" description="Low complexity" evidence="5">
    <location>
        <begin position="705"/>
        <end position="719"/>
    </location>
</feature>
<feature type="compositionally biased region" description="Basic and acidic residues" evidence="5">
    <location>
        <begin position="1205"/>
        <end position="1221"/>
    </location>
</feature>
<feature type="region of interest" description="Disordered" evidence="5">
    <location>
        <begin position="516"/>
        <end position="843"/>
    </location>
</feature>
<protein>
    <submittedName>
        <fullName evidence="9">EH domain-binding protein 1-like 1</fullName>
    </submittedName>
</protein>
<dbReference type="FunFam" id="1.10.418.10:FF:000023">
    <property type="entry name" value="EH domain-binding protein 1 isoform X1"/>
    <property type="match status" value="1"/>
</dbReference>
<dbReference type="Proteomes" id="UP001474421">
    <property type="component" value="Unassembled WGS sequence"/>
</dbReference>
<dbReference type="Pfam" id="PF12130">
    <property type="entry name" value="bMERB_dom"/>
    <property type="match status" value="1"/>
</dbReference>
<dbReference type="PROSITE" id="PS51840">
    <property type="entry name" value="C2_NT"/>
    <property type="match status" value="1"/>
</dbReference>
<evidence type="ECO:0000259" key="6">
    <source>
        <dbReference type="PROSITE" id="PS50021"/>
    </source>
</evidence>
<feature type="compositionally biased region" description="Basic and acidic residues" evidence="5">
    <location>
        <begin position="364"/>
        <end position="375"/>
    </location>
</feature>
<keyword evidence="10" id="KW-1185">Reference proteome</keyword>
<keyword evidence="2" id="KW-0597">Phosphoprotein</keyword>
<feature type="region of interest" description="Disordered" evidence="5">
    <location>
        <begin position="302"/>
        <end position="468"/>
    </location>
</feature>
<name>A0AAW1ANE2_CROAD</name>
<feature type="compositionally biased region" description="Basic and acidic residues" evidence="5">
    <location>
        <begin position="1065"/>
        <end position="1088"/>
    </location>
</feature>
<evidence type="ECO:0000259" key="7">
    <source>
        <dbReference type="PROSITE" id="PS51840"/>
    </source>
</evidence>
<feature type="compositionally biased region" description="Basic and acidic residues" evidence="5">
    <location>
        <begin position="1097"/>
        <end position="1111"/>
    </location>
</feature>
<dbReference type="SUPFAM" id="SSF47576">
    <property type="entry name" value="Calponin-homology domain, CH-domain"/>
    <property type="match status" value="1"/>
</dbReference>
<dbReference type="InterPro" id="IPR050540">
    <property type="entry name" value="F-actin_Monoox_Mical"/>
</dbReference>
<accession>A0AAW1ANE2</accession>
<feature type="domain" description="C2 NT-type" evidence="7">
    <location>
        <begin position="8"/>
        <end position="157"/>
    </location>
</feature>
<evidence type="ECO:0000256" key="2">
    <source>
        <dbReference type="ARBA" id="ARBA00022553"/>
    </source>
</evidence>
<keyword evidence="3" id="KW-0967">Endosome</keyword>
<feature type="compositionally biased region" description="Basic and acidic residues" evidence="5">
    <location>
        <begin position="197"/>
        <end position="208"/>
    </location>
</feature>
<comment type="caution">
    <text evidence="9">The sequence shown here is derived from an EMBL/GenBank/DDBJ whole genome shotgun (WGS) entry which is preliminary data.</text>
</comment>
<evidence type="ECO:0000313" key="10">
    <source>
        <dbReference type="Proteomes" id="UP001474421"/>
    </source>
</evidence>
<evidence type="ECO:0000256" key="5">
    <source>
        <dbReference type="SAM" id="MobiDB-lite"/>
    </source>
</evidence>
<dbReference type="InterPro" id="IPR022735">
    <property type="entry name" value="bMERB_dom"/>
</dbReference>
<reference evidence="9 10" key="1">
    <citation type="journal article" date="2024" name="Proc. Natl. Acad. Sci. U.S.A.">
        <title>The genetic regulatory architecture and epigenomic basis for age-related changes in rattlesnake venom.</title>
        <authorList>
            <person name="Hogan M.P."/>
            <person name="Holding M.L."/>
            <person name="Nystrom G.S."/>
            <person name="Colston T.J."/>
            <person name="Bartlett D.A."/>
            <person name="Mason A.J."/>
            <person name="Ellsworth S.A."/>
            <person name="Rautsaw R.M."/>
            <person name="Lawrence K.C."/>
            <person name="Strickland J.L."/>
            <person name="He B."/>
            <person name="Fraser P."/>
            <person name="Margres M.J."/>
            <person name="Gilbert D.M."/>
            <person name="Gibbs H.L."/>
            <person name="Parkinson C.L."/>
            <person name="Rokyta D.R."/>
        </authorList>
    </citation>
    <scope>NUCLEOTIDE SEQUENCE [LARGE SCALE GENOMIC DNA]</scope>
    <source>
        <strain evidence="9">DRR0105</strain>
    </source>
</reference>
<dbReference type="Pfam" id="PF00307">
    <property type="entry name" value="CH"/>
    <property type="match status" value="1"/>
</dbReference>
<feature type="compositionally biased region" description="Basic and acidic residues" evidence="5">
    <location>
        <begin position="1233"/>
        <end position="1246"/>
    </location>
</feature>
<feature type="domain" description="BMERB" evidence="8">
    <location>
        <begin position="1366"/>
        <end position="1521"/>
    </location>
</feature>
<keyword evidence="4" id="KW-0175">Coiled coil</keyword>
<dbReference type="Pfam" id="PF10358">
    <property type="entry name" value="NT-C2"/>
    <property type="match status" value="1"/>
</dbReference>